<organism evidence="2 3">
    <name type="scientific">Desulfosudis oleivorans (strain DSM 6200 / JCM 39069 / Hxd3)</name>
    <name type="common">Desulfococcus oleovorans</name>
    <dbReference type="NCBI Taxonomy" id="96561"/>
    <lineage>
        <taxon>Bacteria</taxon>
        <taxon>Pseudomonadati</taxon>
        <taxon>Thermodesulfobacteriota</taxon>
        <taxon>Desulfobacteria</taxon>
        <taxon>Desulfobacterales</taxon>
        <taxon>Desulfosudaceae</taxon>
        <taxon>Desulfosudis</taxon>
    </lineage>
</organism>
<name>A9A0T5_DESOH</name>
<dbReference type="eggNOG" id="COG2931">
    <property type="taxonomic scope" value="Bacteria"/>
</dbReference>
<dbReference type="KEGG" id="dol:Dole_1756"/>
<reference evidence="2 3" key="1">
    <citation type="submission" date="2007-10" db="EMBL/GenBank/DDBJ databases">
        <title>Complete sequence of Desulfococcus oleovorans Hxd3.</title>
        <authorList>
            <consortium name="US DOE Joint Genome Institute"/>
            <person name="Copeland A."/>
            <person name="Lucas S."/>
            <person name="Lapidus A."/>
            <person name="Barry K."/>
            <person name="Glavina del Rio T."/>
            <person name="Dalin E."/>
            <person name="Tice H."/>
            <person name="Pitluck S."/>
            <person name="Kiss H."/>
            <person name="Brettin T."/>
            <person name="Bruce D."/>
            <person name="Detter J.C."/>
            <person name="Han C."/>
            <person name="Schmutz J."/>
            <person name="Larimer F."/>
            <person name="Land M."/>
            <person name="Hauser L."/>
            <person name="Kyrpides N."/>
            <person name="Kim E."/>
            <person name="Wawrik B."/>
            <person name="Richardson P."/>
        </authorList>
    </citation>
    <scope>NUCLEOTIDE SEQUENCE [LARGE SCALE GENOMIC DNA]</scope>
    <source>
        <strain evidence="3">DSM 6200 / JCM 39069 / Hxd3</strain>
    </source>
</reference>
<evidence type="ECO:0000256" key="1">
    <source>
        <dbReference type="ARBA" id="ARBA00022729"/>
    </source>
</evidence>
<dbReference type="SUPFAM" id="SSF89372">
    <property type="entry name" value="Fucose-specific lectin"/>
    <property type="match status" value="1"/>
</dbReference>
<dbReference type="InterPro" id="IPR028994">
    <property type="entry name" value="Integrin_alpha_N"/>
</dbReference>
<keyword evidence="1" id="KW-0732">Signal</keyword>
<evidence type="ECO:0000313" key="2">
    <source>
        <dbReference type="EMBL" id="ABW67560.1"/>
    </source>
</evidence>
<dbReference type="Proteomes" id="UP000008561">
    <property type="component" value="Chromosome"/>
</dbReference>
<accession>A9A0T5</accession>
<protein>
    <submittedName>
        <fullName evidence="2">FG-GAP repeat protein</fullName>
    </submittedName>
</protein>
<proteinExistence type="predicted"/>
<dbReference type="InterPro" id="IPR013517">
    <property type="entry name" value="FG-GAP"/>
</dbReference>
<dbReference type="PANTHER" id="PTHR44103">
    <property type="entry name" value="PROPROTEIN CONVERTASE P"/>
    <property type="match status" value="1"/>
</dbReference>
<dbReference type="PANTHER" id="PTHR44103:SF1">
    <property type="entry name" value="PROPROTEIN CONVERTASE P"/>
    <property type="match status" value="1"/>
</dbReference>
<dbReference type="EMBL" id="CP000859">
    <property type="protein sequence ID" value="ABW67560.1"/>
    <property type="molecule type" value="Genomic_DNA"/>
</dbReference>
<dbReference type="OrthoDB" id="5420232at2"/>
<dbReference type="Gene3D" id="2.130.10.130">
    <property type="entry name" value="Integrin alpha, N-terminal"/>
    <property type="match status" value="1"/>
</dbReference>
<evidence type="ECO:0000313" key="3">
    <source>
        <dbReference type="Proteomes" id="UP000008561"/>
    </source>
</evidence>
<dbReference type="RefSeq" id="WP_012175176.1">
    <property type="nucleotide sequence ID" value="NC_009943.1"/>
</dbReference>
<dbReference type="STRING" id="96561.Dole_1756"/>
<dbReference type="HOGENOM" id="CLU_015153_0_0_7"/>
<dbReference type="SUPFAM" id="SSF69318">
    <property type="entry name" value="Integrin alpha N-terminal domain"/>
    <property type="match status" value="1"/>
</dbReference>
<gene>
    <name evidence="2" type="ordered locus">Dole_1756</name>
</gene>
<dbReference type="Pfam" id="PF13517">
    <property type="entry name" value="FG-GAP_3"/>
    <property type="match status" value="3"/>
</dbReference>
<keyword evidence="3" id="KW-1185">Reference proteome</keyword>
<dbReference type="AlphaFoldDB" id="A9A0T5"/>
<sequence>MKQTTPRIYAITGHDKNFMPFSFMAKSAATLSLAGLVFAASPAHEAVADIGPFELKFRQDNPLMLPAGADSYSRPALADIDDDGDLDLFVGTYEGTIYYFENIGTDTAADFEMRIGEDNPFWYANTDTTIEAPYLPYNIGSMPSPAFSDLDSDGDLDAFVGEGYGVINYFENTGTASAPLFTERTGSDAPSPFWVQVGTSTDYNQAVVGGETTPAFVDIDADGDMDLFVGVSRGGSRSGQEISISSGEILFFENTGPASAPAFVEYNSDGNPLDGYSGDYSPTPVFVDIDGDGDMDAFVGSDGGSLYLYRNIGTAQSPEFEEQGGDDGHPLDNFDAGSYSAPVFGDMDGDGDMDALIGNGEGFVHFMKNTGTDDDPAFTELQRKASPTWGFDVGGESAPAFVDIDGDGDMDAFAGSDQGYIYFMRNTGTANDPVFNAPAGFDNPDNPFYGVDDNWDSAPAFVDIDGDGDMDAFVGTANNSVNYFKNIGTASAPDFVKMPLENPLADYAADTYRWAPVFADIDGDGDMDAFNFYDALVFYENIGTATAPDFTFGLPLAEVTTGDEYGFPAFVDADGDGDLDLVVGTPEGAIHYFENTGTADEPFFTELTGTDHPLADYLLYLEEGVDDTAPTFVDIDGDGDMDLFVGEAYGRFLFFENTEIEGTGGGTTPAVASDDDTCFIQTASQSKAGFSPLQTVKNIYASLVSFLR</sequence>